<gene>
    <name evidence="1" type="ORF">Patl1_23086</name>
</gene>
<dbReference type="Proteomes" id="UP001164250">
    <property type="component" value="Chromosome 13"/>
</dbReference>
<organism evidence="1 2">
    <name type="scientific">Pistacia atlantica</name>
    <dbReference type="NCBI Taxonomy" id="434234"/>
    <lineage>
        <taxon>Eukaryota</taxon>
        <taxon>Viridiplantae</taxon>
        <taxon>Streptophyta</taxon>
        <taxon>Embryophyta</taxon>
        <taxon>Tracheophyta</taxon>
        <taxon>Spermatophyta</taxon>
        <taxon>Magnoliopsida</taxon>
        <taxon>eudicotyledons</taxon>
        <taxon>Gunneridae</taxon>
        <taxon>Pentapetalae</taxon>
        <taxon>rosids</taxon>
        <taxon>malvids</taxon>
        <taxon>Sapindales</taxon>
        <taxon>Anacardiaceae</taxon>
        <taxon>Pistacia</taxon>
    </lineage>
</organism>
<name>A0ACC1A2U6_9ROSI</name>
<reference evidence="2" key="1">
    <citation type="journal article" date="2023" name="G3 (Bethesda)">
        <title>Genome assembly and association tests identify interacting loci associated with vigor, precocity, and sex in interspecific pistachio rootstocks.</title>
        <authorList>
            <person name="Palmer W."/>
            <person name="Jacygrad E."/>
            <person name="Sagayaradj S."/>
            <person name="Cavanaugh K."/>
            <person name="Han R."/>
            <person name="Bertier L."/>
            <person name="Beede B."/>
            <person name="Kafkas S."/>
            <person name="Golino D."/>
            <person name="Preece J."/>
            <person name="Michelmore R."/>
        </authorList>
    </citation>
    <scope>NUCLEOTIDE SEQUENCE [LARGE SCALE GENOMIC DNA]</scope>
</reference>
<evidence type="ECO:0000313" key="1">
    <source>
        <dbReference type="EMBL" id="KAJ0080471.1"/>
    </source>
</evidence>
<evidence type="ECO:0000313" key="2">
    <source>
        <dbReference type="Proteomes" id="UP001164250"/>
    </source>
</evidence>
<accession>A0ACC1A2U6</accession>
<sequence length="704" mass="79632">MDSDGTLTTAYKGGTPKALNSTKATKTSERNMTATLLDSGNPVVPSLEAFRLGLDPDGSNQLTVWSRGEVYCRTGLWKNERFQLVTGLSPRILGGVYEFSSLQITGATNNFSPSSKLGGGDFAPLYKFDPTFWPAKQEIWQMAWICLLFLIMSGILRPNHCSIVEVENFRDTLKQGQQLQDWEHLLSKDTEFRLGFINLDSDVGSSAPRYIGIWLWDKEIVWVANPEKPVPDSSGVLRLESDGTLKITYRGGASIAVNSIQETKTSQRNITATLLDSGNLVVRGVDSDGLAGPVLWQSFDYPTNMLLPEMKLGWNLKTGHEWYLSSWVSDKVPSPGAFKLGLDPDGSDQLIVWRRGEVYWRSGLWKNESFEMAPELTSIADGEWKFRFVTNENERYFSYSDKNSSTKSSMRWKLTSWGHIELSASNSHDTYGSTSVSEVSPCSNFEMNNNASICLKEKPANCRNGKELIVLRKGFMRNMSTWFFEDNKSLSLSDCHAKCWKNCSCIAFQSASKDGTGCWLFPRGTDFIQDEYFDDVYLLSPVHNQESTDRKKNHSRSIKSRWWIWFIVAIAPVLAILCYLRRRNRRLKQLTGEKERIHDESLAWNLWTRGASLELKDNLLDTCCPENEVIRCVHIGLLCVQECAMDRPTMYDVAVMLTNETMPLPDPKQPGFCFGRNRNGVALPNQKSDHFSICNVSITDMEAR</sequence>
<comment type="caution">
    <text evidence="1">The sequence shown here is derived from an EMBL/GenBank/DDBJ whole genome shotgun (WGS) entry which is preliminary data.</text>
</comment>
<proteinExistence type="predicted"/>
<protein>
    <submittedName>
        <fullName evidence="1">Uncharacterized protein</fullName>
    </submittedName>
</protein>
<keyword evidence="2" id="KW-1185">Reference proteome</keyword>
<dbReference type="EMBL" id="CM047909">
    <property type="protein sequence ID" value="KAJ0080471.1"/>
    <property type="molecule type" value="Genomic_DNA"/>
</dbReference>